<dbReference type="EMBL" id="MBFS01000105">
    <property type="protein sequence ID" value="PVV04585.1"/>
    <property type="molecule type" value="Genomic_DNA"/>
</dbReference>
<dbReference type="EMBL" id="MBFS01003725">
    <property type="protein sequence ID" value="PVU85109.1"/>
    <property type="molecule type" value="Genomic_DNA"/>
</dbReference>
<gene>
    <name evidence="2" type="ORF">BB560_000913</name>
    <name evidence="1" type="ORF">BB560_007138</name>
</gene>
<dbReference type="AlphaFoldDB" id="A0A2T9ZJ18"/>
<name>A0A2T9ZJ18_9FUNG</name>
<dbReference type="Gene3D" id="3.40.50.1110">
    <property type="entry name" value="SGNH hydrolase"/>
    <property type="match status" value="1"/>
</dbReference>
<organism evidence="2 3">
    <name type="scientific">Smittium megazygosporum</name>
    <dbReference type="NCBI Taxonomy" id="133381"/>
    <lineage>
        <taxon>Eukaryota</taxon>
        <taxon>Fungi</taxon>
        <taxon>Fungi incertae sedis</taxon>
        <taxon>Zoopagomycota</taxon>
        <taxon>Kickxellomycotina</taxon>
        <taxon>Harpellomycetes</taxon>
        <taxon>Harpellales</taxon>
        <taxon>Legeriomycetaceae</taxon>
        <taxon>Smittium</taxon>
    </lineage>
</organism>
<sequence>MLKEKVGAQNIIVGNAISLEKIPFIKKWALSAKNPQETMSKLRASSKLYNESLSSEIQELVGCNSELNVQCLDINKILQDIYNNPRTLGLDPQLIEVPVFPWENRFDSVDKTKISELYETAKNRVWWDDSHFTSYVHKLISDSALELFQM</sequence>
<proteinExistence type="predicted"/>
<dbReference type="OrthoDB" id="1600564at2759"/>
<dbReference type="InterPro" id="IPR036514">
    <property type="entry name" value="SGNH_hydro_sf"/>
</dbReference>
<accession>A0A2T9ZJ18</accession>
<evidence type="ECO:0000313" key="2">
    <source>
        <dbReference type="EMBL" id="PVV04585.1"/>
    </source>
</evidence>
<protein>
    <submittedName>
        <fullName evidence="2">Uncharacterized protein</fullName>
    </submittedName>
</protein>
<reference evidence="2 3" key="1">
    <citation type="journal article" date="2018" name="MBio">
        <title>Comparative Genomics Reveals the Core Gene Toolbox for the Fungus-Insect Symbiosis.</title>
        <authorList>
            <person name="Wang Y."/>
            <person name="Stata M."/>
            <person name="Wang W."/>
            <person name="Stajich J.E."/>
            <person name="White M.M."/>
            <person name="Moncalvo J.M."/>
        </authorList>
    </citation>
    <scope>NUCLEOTIDE SEQUENCE [LARGE SCALE GENOMIC DNA]</scope>
    <source>
        <strain evidence="2 3">SC-DP-2</strain>
    </source>
</reference>
<keyword evidence="3" id="KW-1185">Reference proteome</keyword>
<dbReference type="Proteomes" id="UP000245609">
    <property type="component" value="Unassembled WGS sequence"/>
</dbReference>
<comment type="caution">
    <text evidence="2">The sequence shown here is derived from an EMBL/GenBank/DDBJ whole genome shotgun (WGS) entry which is preliminary data.</text>
</comment>
<evidence type="ECO:0000313" key="1">
    <source>
        <dbReference type="EMBL" id="PVU85109.1"/>
    </source>
</evidence>
<evidence type="ECO:0000313" key="3">
    <source>
        <dbReference type="Proteomes" id="UP000245609"/>
    </source>
</evidence>